<evidence type="ECO:0000256" key="4">
    <source>
        <dbReference type="ARBA" id="ARBA00022840"/>
    </source>
</evidence>
<name>A0ABU3NM52_9CHLR</name>
<evidence type="ECO:0000256" key="1">
    <source>
        <dbReference type="ARBA" id="ARBA00022679"/>
    </source>
</evidence>
<dbReference type="GO" id="GO:0016301">
    <property type="term" value="F:kinase activity"/>
    <property type="evidence" value="ECO:0007669"/>
    <property type="project" value="UniProtKB-KW"/>
</dbReference>
<gene>
    <name evidence="8" type="ORF">QYE77_03270</name>
</gene>
<feature type="binding site" evidence="5">
    <location>
        <position position="47"/>
    </location>
    <ligand>
        <name>ATP</name>
        <dbReference type="ChEBI" id="CHEBI:30616"/>
    </ligand>
</feature>
<dbReference type="InterPro" id="IPR008271">
    <property type="entry name" value="Ser/Thr_kinase_AS"/>
</dbReference>
<dbReference type="PANTHER" id="PTHR43289">
    <property type="entry name" value="MITOGEN-ACTIVATED PROTEIN KINASE KINASE KINASE 20-RELATED"/>
    <property type="match status" value="1"/>
</dbReference>
<dbReference type="PROSITE" id="PS50011">
    <property type="entry name" value="PROTEIN_KINASE_DOM"/>
    <property type="match status" value="1"/>
</dbReference>
<accession>A0ABU3NM52</accession>
<dbReference type="PROSITE" id="PS00108">
    <property type="entry name" value="PROTEIN_KINASE_ST"/>
    <property type="match status" value="1"/>
</dbReference>
<organism evidence="8 9">
    <name type="scientific">Thermanaerothrix solaris</name>
    <dbReference type="NCBI Taxonomy" id="3058434"/>
    <lineage>
        <taxon>Bacteria</taxon>
        <taxon>Bacillati</taxon>
        <taxon>Chloroflexota</taxon>
        <taxon>Anaerolineae</taxon>
        <taxon>Anaerolineales</taxon>
        <taxon>Anaerolineaceae</taxon>
        <taxon>Thermanaerothrix</taxon>
    </lineage>
</organism>
<evidence type="ECO:0000256" key="5">
    <source>
        <dbReference type="PROSITE-ProRule" id="PRU10141"/>
    </source>
</evidence>
<dbReference type="Proteomes" id="UP001254165">
    <property type="component" value="Unassembled WGS sequence"/>
</dbReference>
<dbReference type="InterPro" id="IPR000719">
    <property type="entry name" value="Prot_kinase_dom"/>
</dbReference>
<keyword evidence="6" id="KW-0472">Membrane</keyword>
<evidence type="ECO:0000313" key="9">
    <source>
        <dbReference type="Proteomes" id="UP001254165"/>
    </source>
</evidence>
<keyword evidence="6" id="KW-1133">Transmembrane helix</keyword>
<dbReference type="Gene3D" id="1.10.510.10">
    <property type="entry name" value="Transferase(Phosphotransferase) domain 1"/>
    <property type="match status" value="1"/>
</dbReference>
<protein>
    <submittedName>
        <fullName evidence="8">Protein kinase</fullName>
    </submittedName>
</protein>
<keyword evidence="6" id="KW-0812">Transmembrane</keyword>
<proteinExistence type="predicted"/>
<reference evidence="8 9" key="1">
    <citation type="submission" date="2023-07" db="EMBL/GenBank/DDBJ databases">
        <title>Novel species of Thermanaerothrix with wide hydrolytic capabilities.</title>
        <authorList>
            <person name="Zayulina K.S."/>
            <person name="Podosokorskaya O.A."/>
            <person name="Elcheninov A.G."/>
        </authorList>
    </citation>
    <scope>NUCLEOTIDE SEQUENCE [LARGE SCALE GENOMIC DNA]</scope>
    <source>
        <strain evidence="8 9">4228-RoL</strain>
    </source>
</reference>
<evidence type="ECO:0000259" key="7">
    <source>
        <dbReference type="PROSITE" id="PS50011"/>
    </source>
</evidence>
<feature type="domain" description="Protein kinase" evidence="7">
    <location>
        <begin position="18"/>
        <end position="281"/>
    </location>
</feature>
<dbReference type="PANTHER" id="PTHR43289:SF34">
    <property type="entry name" value="SERINE_THREONINE-PROTEIN KINASE YBDM-RELATED"/>
    <property type="match status" value="1"/>
</dbReference>
<dbReference type="Gene3D" id="3.30.200.20">
    <property type="entry name" value="Phosphorylase Kinase, domain 1"/>
    <property type="match status" value="1"/>
</dbReference>
<sequence length="353" mass="38994">MDGVGSNVQTLPTLGGRYRLLRVIGSGGMALVYLAHDKTLDRRVAVKVLREPFSREAGFRERFQNEARAAANLSHPNIVTVYDFGYDENTAALYLVMEYVPGTDLKSILKDQGPLPFDQAVQLVIQAARGIGYAHRMGVIHCDVKPHNMLVTPDGTLKVTDFGIARAIASIQPHESADVVWGSPLYFSPEQAAGHPPTPASDVYSLGVVLYELLTGQPPFYASDPVELARLHREAPPRPPRTLNPSIPSSLETIVLKLLEKEPARRYRTAQQLALVLEDWLQKIQNTEITQPPPESQTVSPAYALSEAPPVQNTDDTQNIDWITILLGLLAVIAVGGLIPFWLWIWLTFNPPR</sequence>
<feature type="transmembrane region" description="Helical" evidence="6">
    <location>
        <begin position="322"/>
        <end position="347"/>
    </location>
</feature>
<dbReference type="SMART" id="SM00220">
    <property type="entry name" value="S_TKc"/>
    <property type="match status" value="1"/>
</dbReference>
<dbReference type="Pfam" id="PF00069">
    <property type="entry name" value="Pkinase"/>
    <property type="match status" value="1"/>
</dbReference>
<keyword evidence="4 5" id="KW-0067">ATP-binding</keyword>
<keyword evidence="2 5" id="KW-0547">Nucleotide-binding</keyword>
<dbReference type="PROSITE" id="PS00107">
    <property type="entry name" value="PROTEIN_KINASE_ATP"/>
    <property type="match status" value="1"/>
</dbReference>
<keyword evidence="1" id="KW-0808">Transferase</keyword>
<evidence type="ECO:0000256" key="2">
    <source>
        <dbReference type="ARBA" id="ARBA00022741"/>
    </source>
</evidence>
<dbReference type="CDD" id="cd14014">
    <property type="entry name" value="STKc_PknB_like"/>
    <property type="match status" value="1"/>
</dbReference>
<evidence type="ECO:0000313" key="8">
    <source>
        <dbReference type="EMBL" id="MDT8897273.1"/>
    </source>
</evidence>
<dbReference type="EMBL" id="JAUHMF010000001">
    <property type="protein sequence ID" value="MDT8897273.1"/>
    <property type="molecule type" value="Genomic_DNA"/>
</dbReference>
<dbReference type="InterPro" id="IPR017441">
    <property type="entry name" value="Protein_kinase_ATP_BS"/>
</dbReference>
<dbReference type="InterPro" id="IPR011009">
    <property type="entry name" value="Kinase-like_dom_sf"/>
</dbReference>
<evidence type="ECO:0000256" key="6">
    <source>
        <dbReference type="SAM" id="Phobius"/>
    </source>
</evidence>
<dbReference type="SUPFAM" id="SSF56112">
    <property type="entry name" value="Protein kinase-like (PK-like)"/>
    <property type="match status" value="1"/>
</dbReference>
<keyword evidence="3 8" id="KW-0418">Kinase</keyword>
<dbReference type="RefSeq" id="WP_315623926.1">
    <property type="nucleotide sequence ID" value="NZ_JAUHMF010000001.1"/>
</dbReference>
<keyword evidence="9" id="KW-1185">Reference proteome</keyword>
<comment type="caution">
    <text evidence="8">The sequence shown here is derived from an EMBL/GenBank/DDBJ whole genome shotgun (WGS) entry which is preliminary data.</text>
</comment>
<evidence type="ECO:0000256" key="3">
    <source>
        <dbReference type="ARBA" id="ARBA00022777"/>
    </source>
</evidence>